<feature type="signal peptide" evidence="5">
    <location>
        <begin position="1"/>
        <end position="26"/>
    </location>
</feature>
<keyword evidence="2 4" id="KW-0812">Transmembrane</keyword>
<feature type="transmembrane region" description="Helical" evidence="4">
    <location>
        <begin position="197"/>
        <end position="220"/>
    </location>
</feature>
<evidence type="ECO:0000256" key="1">
    <source>
        <dbReference type="ARBA" id="ARBA00004370"/>
    </source>
</evidence>
<dbReference type="GO" id="GO:0004888">
    <property type="term" value="F:transmembrane signaling receptor activity"/>
    <property type="evidence" value="ECO:0007669"/>
    <property type="project" value="TreeGrafter"/>
</dbReference>
<accession>A0A8C7FMM6</accession>
<dbReference type="SUPFAM" id="SSF48726">
    <property type="entry name" value="Immunoglobulin"/>
    <property type="match status" value="1"/>
</dbReference>
<evidence type="ECO:0000259" key="6">
    <source>
        <dbReference type="Pfam" id="PF07686"/>
    </source>
</evidence>
<protein>
    <recommendedName>
        <fullName evidence="6">Immunoglobulin V-set domain-containing protein</fullName>
    </recommendedName>
</protein>
<evidence type="ECO:0000256" key="2">
    <source>
        <dbReference type="ARBA" id="ARBA00022692"/>
    </source>
</evidence>
<keyword evidence="5" id="KW-0732">Signal</keyword>
<evidence type="ECO:0000313" key="7">
    <source>
        <dbReference type="Ensembl" id="ENSOKIP00005030393.1"/>
    </source>
</evidence>
<evidence type="ECO:0000256" key="4">
    <source>
        <dbReference type="SAM" id="Phobius"/>
    </source>
</evidence>
<keyword evidence="4" id="KW-1133">Transmembrane helix</keyword>
<dbReference type="GeneTree" id="ENSGT01030000234963"/>
<reference evidence="7" key="1">
    <citation type="submission" date="2025-08" db="UniProtKB">
        <authorList>
            <consortium name="Ensembl"/>
        </authorList>
    </citation>
    <scope>IDENTIFICATION</scope>
</reference>
<feature type="chain" id="PRO_5034863594" description="Immunoglobulin V-set domain-containing protein" evidence="5">
    <location>
        <begin position="27"/>
        <end position="294"/>
    </location>
</feature>
<proteinExistence type="predicted"/>
<dbReference type="Pfam" id="PF07686">
    <property type="entry name" value="V-set"/>
    <property type="match status" value="1"/>
</dbReference>
<keyword evidence="3 4" id="KW-0472">Membrane</keyword>
<name>A0A8C7FMM6_ONCKI</name>
<dbReference type="Proteomes" id="UP000694557">
    <property type="component" value="Unassembled WGS sequence"/>
</dbReference>
<reference evidence="7" key="2">
    <citation type="submission" date="2025-09" db="UniProtKB">
        <authorList>
            <consortium name="Ensembl"/>
        </authorList>
    </citation>
    <scope>IDENTIFICATION</scope>
</reference>
<dbReference type="InterPro" id="IPR013783">
    <property type="entry name" value="Ig-like_fold"/>
</dbReference>
<feature type="domain" description="Immunoglobulin V-set" evidence="6">
    <location>
        <begin position="35"/>
        <end position="114"/>
    </location>
</feature>
<dbReference type="Gene3D" id="2.60.40.10">
    <property type="entry name" value="Immunoglobulins"/>
    <property type="match status" value="1"/>
</dbReference>
<dbReference type="PANTHER" id="PTHR11860">
    <property type="entry name" value="POLYMERIC-IMMUNOGLOBULIN RECEPTOR"/>
    <property type="match status" value="1"/>
</dbReference>
<evidence type="ECO:0000256" key="5">
    <source>
        <dbReference type="SAM" id="SignalP"/>
    </source>
</evidence>
<keyword evidence="8" id="KW-1185">Reference proteome</keyword>
<sequence length="294" mass="32767">MFQLFVFIPIKNNIVFLFFQVLCCDAKLSKFGAHGYEGGALDIECSYPDGYQYKPKYLCRHPCSNSDILIRSVKGEAFVPVGRFSVYDNVLGCTFIVSIQNLELQDSGHYYCGLDKWGRDVLTKVEISVSKAPLVTSLSTPAPVIDRKDTTETNKYVSSEVPTFTQVPYKKLPVADWDVTPPTTSTIRIGSPGFVCVHVVVGAVLGLLMCCTVVALGLLLRKQSMSRSLTFPSSESDPVDIAQDEEDTCHVYDEIIMYSSNSDLYCTIRFCETPPEIEDNALYSLLTLNEQRPQ</sequence>
<evidence type="ECO:0000313" key="8">
    <source>
        <dbReference type="Proteomes" id="UP000694557"/>
    </source>
</evidence>
<dbReference type="InterPro" id="IPR036179">
    <property type="entry name" value="Ig-like_dom_sf"/>
</dbReference>
<dbReference type="InterPro" id="IPR050671">
    <property type="entry name" value="CD300_family_receptors"/>
</dbReference>
<comment type="subcellular location">
    <subcellularLocation>
        <location evidence="1">Membrane</location>
    </subcellularLocation>
</comment>
<evidence type="ECO:0000256" key="3">
    <source>
        <dbReference type="ARBA" id="ARBA00023136"/>
    </source>
</evidence>
<dbReference type="AlphaFoldDB" id="A0A8C7FMM6"/>
<dbReference type="InterPro" id="IPR013106">
    <property type="entry name" value="Ig_V-set"/>
</dbReference>
<dbReference type="PANTHER" id="PTHR11860:SF118">
    <property type="entry name" value="CMRF35-LIKE MOLECULE 3-RELATED"/>
    <property type="match status" value="1"/>
</dbReference>
<dbReference type="GO" id="GO:0005886">
    <property type="term" value="C:plasma membrane"/>
    <property type="evidence" value="ECO:0007669"/>
    <property type="project" value="TreeGrafter"/>
</dbReference>
<organism evidence="7 8">
    <name type="scientific">Oncorhynchus kisutch</name>
    <name type="common">Coho salmon</name>
    <name type="synonym">Salmo kisutch</name>
    <dbReference type="NCBI Taxonomy" id="8019"/>
    <lineage>
        <taxon>Eukaryota</taxon>
        <taxon>Metazoa</taxon>
        <taxon>Chordata</taxon>
        <taxon>Craniata</taxon>
        <taxon>Vertebrata</taxon>
        <taxon>Euteleostomi</taxon>
        <taxon>Actinopterygii</taxon>
        <taxon>Neopterygii</taxon>
        <taxon>Teleostei</taxon>
        <taxon>Protacanthopterygii</taxon>
        <taxon>Salmoniformes</taxon>
        <taxon>Salmonidae</taxon>
        <taxon>Salmoninae</taxon>
        <taxon>Oncorhynchus</taxon>
    </lineage>
</organism>
<dbReference type="Ensembl" id="ENSOKIT00005032128.1">
    <property type="protein sequence ID" value="ENSOKIP00005030393.1"/>
    <property type="gene ID" value="ENSOKIG00005013090.1"/>
</dbReference>